<dbReference type="Pfam" id="PF00583">
    <property type="entry name" value="Acetyltransf_1"/>
    <property type="match status" value="1"/>
</dbReference>
<keyword evidence="3" id="KW-1185">Reference proteome</keyword>
<comment type="caution">
    <text evidence="2">The sequence shown here is derived from an EMBL/GenBank/DDBJ whole genome shotgun (WGS) entry which is preliminary data.</text>
</comment>
<protein>
    <submittedName>
        <fullName evidence="2">GNAT family N-acetyltransferase</fullName>
        <ecNumber evidence="2">2.3.-.-</ecNumber>
    </submittedName>
</protein>
<dbReference type="RefSeq" id="WP_379695675.1">
    <property type="nucleotide sequence ID" value="NZ_JBHSXH010000015.1"/>
</dbReference>
<gene>
    <name evidence="2" type="ORF">ACFQEV_10665</name>
</gene>
<proteinExistence type="predicted"/>
<dbReference type="GO" id="GO:0016746">
    <property type="term" value="F:acyltransferase activity"/>
    <property type="evidence" value="ECO:0007669"/>
    <property type="project" value="UniProtKB-KW"/>
</dbReference>
<dbReference type="Proteomes" id="UP001596408">
    <property type="component" value="Unassembled WGS sequence"/>
</dbReference>
<organism evidence="2 3">
    <name type="scientific">Halopelagius fulvigenes</name>
    <dbReference type="NCBI Taxonomy" id="1198324"/>
    <lineage>
        <taxon>Archaea</taxon>
        <taxon>Methanobacteriati</taxon>
        <taxon>Methanobacteriota</taxon>
        <taxon>Stenosarchaea group</taxon>
        <taxon>Halobacteria</taxon>
        <taxon>Halobacteriales</taxon>
        <taxon>Haloferacaceae</taxon>
    </lineage>
</organism>
<dbReference type="InterPro" id="IPR000182">
    <property type="entry name" value="GNAT_dom"/>
</dbReference>
<name>A0ABD5TY72_9EURY</name>
<keyword evidence="2" id="KW-0808">Transferase</keyword>
<dbReference type="PROSITE" id="PS51186">
    <property type="entry name" value="GNAT"/>
    <property type="match status" value="1"/>
</dbReference>
<dbReference type="EC" id="2.3.-.-" evidence="2"/>
<dbReference type="Gene3D" id="3.40.630.30">
    <property type="match status" value="1"/>
</dbReference>
<dbReference type="AlphaFoldDB" id="A0ABD5TY72"/>
<sequence length="197" mass="22329">MYVRDAKNRDEVWLLDRIEEMDLTDPAFRSRDYVIALDEETNERAGFGRIRVHRDGDEGDEEFCELALVATLERWRGQGVGAHVVERLLTKAGDEGFDDVYGFTAQPGYLLQFGFSPVDGEDLPPTLADRLDAVREERGDDAIAVRIAVEEFEMPTRLRERFKEAAPGDDDGEVTVEETAEDFGIDPEEVTYKYDTG</sequence>
<reference evidence="2 3" key="1">
    <citation type="journal article" date="2019" name="Int. J. Syst. Evol. Microbiol.">
        <title>The Global Catalogue of Microorganisms (GCM) 10K type strain sequencing project: providing services to taxonomists for standard genome sequencing and annotation.</title>
        <authorList>
            <consortium name="The Broad Institute Genomics Platform"/>
            <consortium name="The Broad Institute Genome Sequencing Center for Infectious Disease"/>
            <person name="Wu L."/>
            <person name="Ma J."/>
        </authorList>
    </citation>
    <scope>NUCLEOTIDE SEQUENCE [LARGE SCALE GENOMIC DNA]</scope>
    <source>
        <strain evidence="2 3">YIM 94188</strain>
    </source>
</reference>
<dbReference type="SUPFAM" id="SSF55729">
    <property type="entry name" value="Acyl-CoA N-acyltransferases (Nat)"/>
    <property type="match status" value="1"/>
</dbReference>
<evidence type="ECO:0000259" key="1">
    <source>
        <dbReference type="PROSITE" id="PS51186"/>
    </source>
</evidence>
<keyword evidence="2" id="KW-0012">Acyltransferase</keyword>
<feature type="domain" description="N-acetyltransferase" evidence="1">
    <location>
        <begin position="1"/>
        <end position="141"/>
    </location>
</feature>
<dbReference type="InterPro" id="IPR016181">
    <property type="entry name" value="Acyl_CoA_acyltransferase"/>
</dbReference>
<evidence type="ECO:0000313" key="3">
    <source>
        <dbReference type="Proteomes" id="UP001596408"/>
    </source>
</evidence>
<evidence type="ECO:0000313" key="2">
    <source>
        <dbReference type="EMBL" id="MFC6825444.1"/>
    </source>
</evidence>
<accession>A0ABD5TY72</accession>
<dbReference type="EMBL" id="JBHSXH010000015">
    <property type="protein sequence ID" value="MFC6825444.1"/>
    <property type="molecule type" value="Genomic_DNA"/>
</dbReference>
<dbReference type="CDD" id="cd04301">
    <property type="entry name" value="NAT_SF"/>
    <property type="match status" value="1"/>
</dbReference>